<dbReference type="SMART" id="SM00382">
    <property type="entry name" value="AAA"/>
    <property type="match status" value="1"/>
</dbReference>
<dbReference type="InterPro" id="IPR050093">
    <property type="entry name" value="ABC_SmlMolc_Importer"/>
</dbReference>
<dbReference type="InterPro" id="IPR003593">
    <property type="entry name" value="AAA+_ATPase"/>
</dbReference>
<dbReference type="GO" id="GO:0005524">
    <property type="term" value="F:ATP binding"/>
    <property type="evidence" value="ECO:0007669"/>
    <property type="project" value="UniProtKB-KW"/>
</dbReference>
<dbReference type="PANTHER" id="PTHR42781:SF4">
    <property type="entry name" value="SPERMIDINE_PUTRESCINE IMPORT ATP-BINDING PROTEIN POTA"/>
    <property type="match status" value="1"/>
</dbReference>
<dbReference type="Gene3D" id="3.40.50.300">
    <property type="entry name" value="P-loop containing nucleotide triphosphate hydrolases"/>
    <property type="match status" value="1"/>
</dbReference>
<dbReference type="Proteomes" id="UP000480039">
    <property type="component" value="Unassembled WGS sequence"/>
</dbReference>
<protein>
    <submittedName>
        <fullName evidence="5">ATP-binding cassette domain-containing protein</fullName>
    </submittedName>
</protein>
<evidence type="ECO:0000256" key="1">
    <source>
        <dbReference type="ARBA" id="ARBA00022448"/>
    </source>
</evidence>
<organism evidence="5 6">
    <name type="scientific">Clostridium botulinum</name>
    <dbReference type="NCBI Taxonomy" id="1491"/>
    <lineage>
        <taxon>Bacteria</taxon>
        <taxon>Bacillati</taxon>
        <taxon>Bacillota</taxon>
        <taxon>Clostridia</taxon>
        <taxon>Eubacteriales</taxon>
        <taxon>Clostridiaceae</taxon>
        <taxon>Clostridium</taxon>
    </lineage>
</organism>
<evidence type="ECO:0000256" key="2">
    <source>
        <dbReference type="ARBA" id="ARBA00022741"/>
    </source>
</evidence>
<dbReference type="PROSITE" id="PS50893">
    <property type="entry name" value="ABC_TRANSPORTER_2"/>
    <property type="match status" value="1"/>
</dbReference>
<accession>A0A846J2F2</accession>
<dbReference type="InterPro" id="IPR017871">
    <property type="entry name" value="ABC_transporter-like_CS"/>
</dbReference>
<sequence length="232" mass="26764">MLDISNLSINNSKFSLKSINITLRNGEYFVLLGKSGVGKTVFLETIAGRYSINSGSISFNGKELSILPPEKRDIGFVYQNYELFPYMKVWENIGFALKIRNLPKKHIRYRVDEIMEILSISQIKDRYPENLSGGEKQRVAIGRALILSPKLLLLDEPMSALDYSTKDRLKWMLKDIYMKFNPTVIHVTHDIDEALFFSDKIGIMKNKTISNVFDINDGIKNKGKEFFYEYIQ</sequence>
<dbReference type="InterPro" id="IPR027417">
    <property type="entry name" value="P-loop_NTPase"/>
</dbReference>
<keyword evidence="2" id="KW-0547">Nucleotide-binding</keyword>
<dbReference type="Pfam" id="PF00005">
    <property type="entry name" value="ABC_tran"/>
    <property type="match status" value="1"/>
</dbReference>
<reference evidence="5 6" key="1">
    <citation type="submission" date="2019-04" db="EMBL/GenBank/DDBJ databases">
        <title>Genome sequencing of Clostridium botulinum Groups I-IV and Clostridium butyricum.</title>
        <authorList>
            <person name="Brunt J."/>
            <person name="Van Vliet A.H.M."/>
            <person name="Stringer S.C."/>
            <person name="Carter A.T."/>
            <person name="Peck M.W."/>
        </authorList>
    </citation>
    <scope>NUCLEOTIDE SEQUENCE [LARGE SCALE GENOMIC DNA]</scope>
    <source>
        <strain evidence="5 6">Colworth BL30</strain>
    </source>
</reference>
<dbReference type="InterPro" id="IPR003439">
    <property type="entry name" value="ABC_transporter-like_ATP-bd"/>
</dbReference>
<proteinExistence type="predicted"/>
<dbReference type="PANTHER" id="PTHR42781">
    <property type="entry name" value="SPERMIDINE/PUTRESCINE IMPORT ATP-BINDING PROTEIN POTA"/>
    <property type="match status" value="1"/>
</dbReference>
<evidence type="ECO:0000313" key="5">
    <source>
        <dbReference type="EMBL" id="NFJ07491.1"/>
    </source>
</evidence>
<dbReference type="PROSITE" id="PS00211">
    <property type="entry name" value="ABC_TRANSPORTER_1"/>
    <property type="match status" value="1"/>
</dbReference>
<keyword evidence="3 5" id="KW-0067">ATP-binding</keyword>
<dbReference type="EMBL" id="SWQE01000001">
    <property type="protein sequence ID" value="NFJ07491.1"/>
    <property type="molecule type" value="Genomic_DNA"/>
</dbReference>
<comment type="caution">
    <text evidence="5">The sequence shown here is derived from an EMBL/GenBank/DDBJ whole genome shotgun (WGS) entry which is preliminary data.</text>
</comment>
<dbReference type="GO" id="GO:0016887">
    <property type="term" value="F:ATP hydrolysis activity"/>
    <property type="evidence" value="ECO:0007669"/>
    <property type="project" value="InterPro"/>
</dbReference>
<name>A0A846J2F2_CLOBO</name>
<dbReference type="SUPFAM" id="SSF52540">
    <property type="entry name" value="P-loop containing nucleoside triphosphate hydrolases"/>
    <property type="match status" value="1"/>
</dbReference>
<evidence type="ECO:0000259" key="4">
    <source>
        <dbReference type="PROSITE" id="PS50893"/>
    </source>
</evidence>
<feature type="domain" description="ABC transporter" evidence="4">
    <location>
        <begin position="1"/>
        <end position="231"/>
    </location>
</feature>
<dbReference type="AlphaFoldDB" id="A0A846J2F2"/>
<evidence type="ECO:0000313" key="6">
    <source>
        <dbReference type="Proteomes" id="UP000480039"/>
    </source>
</evidence>
<gene>
    <name evidence="5" type="ORF">FC871_03110</name>
</gene>
<keyword evidence="1" id="KW-0813">Transport</keyword>
<evidence type="ECO:0000256" key="3">
    <source>
        <dbReference type="ARBA" id="ARBA00022840"/>
    </source>
</evidence>